<evidence type="ECO:0000256" key="5">
    <source>
        <dbReference type="PROSITE-ProRule" id="PRU10015"/>
    </source>
</evidence>
<dbReference type="Proteomes" id="UP000561438">
    <property type="component" value="Unassembled WGS sequence"/>
</dbReference>
<dbReference type="Pfam" id="PF05958">
    <property type="entry name" value="tRNA_U5-meth_tr"/>
    <property type="match status" value="1"/>
</dbReference>
<evidence type="ECO:0000256" key="3">
    <source>
        <dbReference type="ARBA" id="ARBA00022691"/>
    </source>
</evidence>
<evidence type="ECO:0000256" key="2">
    <source>
        <dbReference type="ARBA" id="ARBA00022679"/>
    </source>
</evidence>
<dbReference type="PANTHER" id="PTHR11061:SF49">
    <property type="entry name" value="23S RRNA (URACIL(1939)-C(5))-METHYLTRANSFERASE RLMD"/>
    <property type="match status" value="1"/>
</dbReference>
<dbReference type="Gene3D" id="3.40.50.150">
    <property type="entry name" value="Vaccinia Virus protein VP39"/>
    <property type="match status" value="1"/>
</dbReference>
<evidence type="ECO:0000313" key="7">
    <source>
        <dbReference type="Proteomes" id="UP000561438"/>
    </source>
</evidence>
<dbReference type="Gene3D" id="2.40.50.1070">
    <property type="match status" value="1"/>
</dbReference>
<keyword evidence="2 4" id="KW-0808">Transferase</keyword>
<comment type="similarity">
    <text evidence="4">Belongs to the class I-like SAM-binding methyltransferase superfamily. RNA M5U methyltransferase family.</text>
</comment>
<dbReference type="EMBL" id="JABWGV010000001">
    <property type="protein sequence ID" value="NVD43920.1"/>
    <property type="molecule type" value="Genomic_DNA"/>
</dbReference>
<feature type="binding site" evidence="4">
    <location>
        <position position="329"/>
    </location>
    <ligand>
        <name>S-adenosyl-L-methionine</name>
        <dbReference type="ChEBI" id="CHEBI:59789"/>
    </ligand>
</feature>
<evidence type="ECO:0000313" key="6">
    <source>
        <dbReference type="EMBL" id="NVD43920.1"/>
    </source>
</evidence>
<dbReference type="PROSITE" id="PS51687">
    <property type="entry name" value="SAM_MT_RNA_M5U"/>
    <property type="match status" value="1"/>
</dbReference>
<comment type="caution">
    <text evidence="6">The sequence shown here is derived from an EMBL/GenBank/DDBJ whole genome shotgun (WGS) entry which is preliminary data.</text>
</comment>
<evidence type="ECO:0000256" key="1">
    <source>
        <dbReference type="ARBA" id="ARBA00022603"/>
    </source>
</evidence>
<keyword evidence="1 4" id="KW-0489">Methyltransferase</keyword>
<protein>
    <submittedName>
        <fullName evidence="6">Class I SAM-dependent RNA methyltransferase</fullName>
    </submittedName>
</protein>
<feature type="binding site" evidence="4">
    <location>
        <position position="283"/>
    </location>
    <ligand>
        <name>S-adenosyl-L-methionine</name>
        <dbReference type="ChEBI" id="CHEBI:59789"/>
    </ligand>
</feature>
<proteinExistence type="inferred from homology"/>
<organism evidence="6 7">
    <name type="scientific">Qipengyuania atrilutea</name>
    <dbReference type="NCBI Taxonomy" id="2744473"/>
    <lineage>
        <taxon>Bacteria</taxon>
        <taxon>Pseudomonadati</taxon>
        <taxon>Pseudomonadota</taxon>
        <taxon>Alphaproteobacteria</taxon>
        <taxon>Sphingomonadales</taxon>
        <taxon>Erythrobacteraceae</taxon>
        <taxon>Qipengyuania</taxon>
    </lineage>
</organism>
<feature type="active site" evidence="5">
    <location>
        <position position="355"/>
    </location>
</feature>
<accession>A0A850H089</accession>
<dbReference type="InterPro" id="IPR030390">
    <property type="entry name" value="MeTrfase_TrmA_AS"/>
</dbReference>
<keyword evidence="7" id="KW-1185">Reference proteome</keyword>
<dbReference type="CDD" id="cd02440">
    <property type="entry name" value="AdoMet_MTases"/>
    <property type="match status" value="1"/>
</dbReference>
<dbReference type="InterPro" id="IPR029063">
    <property type="entry name" value="SAM-dependent_MTases_sf"/>
</dbReference>
<dbReference type="GO" id="GO:0070475">
    <property type="term" value="P:rRNA base methylation"/>
    <property type="evidence" value="ECO:0007669"/>
    <property type="project" value="TreeGrafter"/>
</dbReference>
<dbReference type="AlphaFoldDB" id="A0A850H089"/>
<gene>
    <name evidence="6" type="ORF">HUV48_02670</name>
</gene>
<name>A0A850H089_9SPHN</name>
<keyword evidence="3 4" id="KW-0949">S-adenosyl-L-methionine</keyword>
<feature type="active site" description="Nucleophile" evidence="4">
    <location>
        <position position="355"/>
    </location>
</feature>
<reference evidence="6 7" key="1">
    <citation type="submission" date="2020-06" db="EMBL/GenBank/DDBJ databases">
        <title>Altererythrobacter sp. HHU K3-1.</title>
        <authorList>
            <person name="Zhang D."/>
            <person name="Xue H."/>
        </authorList>
    </citation>
    <scope>NUCLEOTIDE SEQUENCE [LARGE SCALE GENOMIC DNA]</scope>
    <source>
        <strain evidence="6 7">HHU K3-1</strain>
    </source>
</reference>
<dbReference type="PANTHER" id="PTHR11061">
    <property type="entry name" value="RNA M5U METHYLTRANSFERASE"/>
    <property type="match status" value="1"/>
</dbReference>
<dbReference type="PROSITE" id="PS01230">
    <property type="entry name" value="TRMA_1"/>
    <property type="match status" value="1"/>
</dbReference>
<dbReference type="RefSeq" id="WP_176266215.1">
    <property type="nucleotide sequence ID" value="NZ_JABWGV010000001.1"/>
</dbReference>
<feature type="binding site" evidence="4">
    <location>
        <position position="263"/>
    </location>
    <ligand>
        <name>S-adenosyl-L-methionine</name>
        <dbReference type="ChEBI" id="CHEBI:59789"/>
    </ligand>
</feature>
<feature type="binding site" evidence="4">
    <location>
        <position position="236"/>
    </location>
    <ligand>
        <name>S-adenosyl-L-methionine</name>
        <dbReference type="ChEBI" id="CHEBI:59789"/>
    </ligand>
</feature>
<dbReference type="SUPFAM" id="SSF53335">
    <property type="entry name" value="S-adenosyl-L-methionine-dependent methyltransferases"/>
    <property type="match status" value="1"/>
</dbReference>
<dbReference type="InterPro" id="IPR010280">
    <property type="entry name" value="U5_MeTrfase_fam"/>
</dbReference>
<sequence>MTDNVIVRVAAKGDGVTSDGRHIAGTAPGDRILPDGRIEPGEHRQRPPCRHFAKCGGCQLQHLDDEAVRQFVTDRVVHAAAGQGLEPITLLPTHLSPPSSRLRATLHAQAIGKRVVLGYREERSHRIVDIRECPVLRPELFRLFGPLRDLLSRYSPRGSIDVGMTLTDQGPDIQLSGIEPDGLDAIEALTRFAMDNNLARLTLDQGFGAETFYEPQPVTVTWNNIPVSFPAGAFLQATQDGAERLIADTRVGVANAESVADFFSGLGMLAFGVAEGRSVAAFEAARDAHLACRQAAATGALHVEAHHRDLFRNPLQPDELSRFDAVILDPPRAGAREQIASVAKSEVPRVVYVSCNPSSWARDAQTLCEAGFRLETLRPVGQFRWATHVELTSVFTRG</sequence>
<evidence type="ECO:0000256" key="4">
    <source>
        <dbReference type="PROSITE-ProRule" id="PRU01024"/>
    </source>
</evidence>
<dbReference type="GO" id="GO:0070041">
    <property type="term" value="F:rRNA (uridine-C5-)-methyltransferase activity"/>
    <property type="evidence" value="ECO:0007669"/>
    <property type="project" value="TreeGrafter"/>
</dbReference>